<evidence type="ECO:0000256" key="4">
    <source>
        <dbReference type="ARBA" id="ARBA00023136"/>
    </source>
</evidence>
<keyword evidence="3 5" id="KW-1133">Transmembrane helix</keyword>
<reference evidence="6 7" key="1">
    <citation type="submission" date="2014-11" db="EMBL/GenBank/DDBJ databases">
        <title>Genome sequence and analysis of novel Kurthia sp.</title>
        <authorList>
            <person name="Lawson J.N."/>
            <person name="Gonzalez J.E."/>
            <person name="Rinauldi L."/>
            <person name="Xuan Z."/>
            <person name="Firman A."/>
            <person name="Shaddox L."/>
            <person name="Trudeau A."/>
            <person name="Shah S."/>
            <person name="Reiman D."/>
        </authorList>
    </citation>
    <scope>NUCLEOTIDE SEQUENCE [LARGE SCALE GENOMIC DNA]</scope>
    <source>
        <strain evidence="6 7">3B1D</strain>
    </source>
</reference>
<dbReference type="AlphaFoldDB" id="A0A433RW16"/>
<dbReference type="OrthoDB" id="9811701at2"/>
<evidence type="ECO:0000256" key="3">
    <source>
        <dbReference type="ARBA" id="ARBA00022989"/>
    </source>
</evidence>
<keyword evidence="7" id="KW-1185">Reference proteome</keyword>
<dbReference type="PANTHER" id="PTHR30249:SF3">
    <property type="entry name" value="MUREIN HYDROLASE EXPORT REGULATOR"/>
    <property type="match status" value="1"/>
</dbReference>
<evidence type="ECO:0000313" key="6">
    <source>
        <dbReference type="EMBL" id="RUS57487.1"/>
    </source>
</evidence>
<evidence type="ECO:0000256" key="1">
    <source>
        <dbReference type="ARBA" id="ARBA00004141"/>
    </source>
</evidence>
<keyword evidence="2 5" id="KW-0812">Transmembrane</keyword>
<organism evidence="6 7">
    <name type="scientific">Candidatus Kurthia intestinigallinarum</name>
    <dbReference type="NCBI Taxonomy" id="1562256"/>
    <lineage>
        <taxon>Bacteria</taxon>
        <taxon>Bacillati</taxon>
        <taxon>Bacillota</taxon>
        <taxon>Bacilli</taxon>
        <taxon>Bacillales</taxon>
        <taxon>Caryophanaceae</taxon>
        <taxon>Kurthia</taxon>
    </lineage>
</organism>
<feature type="transmembrane region" description="Helical" evidence="5">
    <location>
        <begin position="28"/>
        <end position="46"/>
    </location>
</feature>
<dbReference type="GO" id="GO:0016020">
    <property type="term" value="C:membrane"/>
    <property type="evidence" value="ECO:0007669"/>
    <property type="project" value="UniProtKB-SubCell"/>
</dbReference>
<dbReference type="PANTHER" id="PTHR30249">
    <property type="entry name" value="PUTATIVE SEROTONIN TRANSPORTER"/>
    <property type="match status" value="1"/>
</dbReference>
<accession>A0A433RW16</accession>
<dbReference type="Proteomes" id="UP000288623">
    <property type="component" value="Unassembled WGS sequence"/>
</dbReference>
<comment type="subcellular location">
    <subcellularLocation>
        <location evidence="1">Membrane</location>
        <topology evidence="1">Multi-pass membrane protein</topology>
    </subcellularLocation>
</comment>
<evidence type="ECO:0000313" key="7">
    <source>
        <dbReference type="Proteomes" id="UP000288623"/>
    </source>
</evidence>
<protein>
    <submittedName>
        <fullName evidence="6">LrgB</fullName>
    </submittedName>
</protein>
<dbReference type="InterPro" id="IPR007300">
    <property type="entry name" value="CidB/LrgB"/>
</dbReference>
<dbReference type="Pfam" id="PF04172">
    <property type="entry name" value="LrgB"/>
    <property type="match status" value="1"/>
</dbReference>
<evidence type="ECO:0000256" key="2">
    <source>
        <dbReference type="ARBA" id="ARBA00022692"/>
    </source>
</evidence>
<dbReference type="RefSeq" id="WP_126989971.1">
    <property type="nucleotide sequence ID" value="NZ_JTFC01000024.1"/>
</dbReference>
<keyword evidence="4 5" id="KW-0472">Membrane</keyword>
<gene>
    <name evidence="6" type="ORF">QI30_05690</name>
</gene>
<feature type="transmembrane region" description="Helical" evidence="5">
    <location>
        <begin position="204"/>
        <end position="224"/>
    </location>
</feature>
<dbReference type="EMBL" id="JTFC01000024">
    <property type="protein sequence ID" value="RUS57487.1"/>
    <property type="molecule type" value="Genomic_DNA"/>
</dbReference>
<feature type="transmembrane region" description="Helical" evidence="5">
    <location>
        <begin position="144"/>
        <end position="164"/>
    </location>
</feature>
<sequence length="230" mass="24510">MMIAASLVGTILIFYASKWVYAHYQKIWLSPLLICPLILVVVLLATHTSYAQYNSGADLLSKLLGPATVAFAVPMYKNYDLLKKNALAIFASLLIGCAVAIISSLVFALLAGLNNEMVNSLVPRSITTPIAMDISNLIGGEPTMTAVFVIVTGLTGSIVGPLVIRIFRFRRAASKGLLLGMGAHGCGTSKAFEFGELEGTFSSLAMIVAALVSIVLSETFFPYLSKILLS</sequence>
<evidence type="ECO:0000256" key="5">
    <source>
        <dbReference type="SAM" id="Phobius"/>
    </source>
</evidence>
<proteinExistence type="predicted"/>
<comment type="caution">
    <text evidence="6">The sequence shown here is derived from an EMBL/GenBank/DDBJ whole genome shotgun (WGS) entry which is preliminary data.</text>
</comment>
<name>A0A433RW16_9BACL</name>
<feature type="transmembrane region" description="Helical" evidence="5">
    <location>
        <begin position="87"/>
        <end position="113"/>
    </location>
</feature>